<gene>
    <name evidence="3" type="ORF">ACHAXA_010568</name>
</gene>
<dbReference type="PANTHER" id="PTHR47909:SF2">
    <property type="entry name" value="GPI INOSITOL-DEACYLASE"/>
    <property type="match status" value="1"/>
</dbReference>
<dbReference type="EMBL" id="JALLPB020000316">
    <property type="protein sequence ID" value="KAL3810610.1"/>
    <property type="molecule type" value="Genomic_DNA"/>
</dbReference>
<dbReference type="Pfam" id="PF05057">
    <property type="entry name" value="DUF676"/>
    <property type="match status" value="1"/>
</dbReference>
<feature type="region of interest" description="Disordered" evidence="1">
    <location>
        <begin position="117"/>
        <end position="164"/>
    </location>
</feature>
<protein>
    <recommendedName>
        <fullName evidence="2">DUF676 domain-containing protein</fullName>
    </recommendedName>
</protein>
<dbReference type="Proteomes" id="UP001530377">
    <property type="component" value="Unassembled WGS sequence"/>
</dbReference>
<comment type="caution">
    <text evidence="3">The sequence shown here is derived from an EMBL/GenBank/DDBJ whole genome shotgun (WGS) entry which is preliminary data.</text>
</comment>
<dbReference type="Gene3D" id="3.40.50.1820">
    <property type="entry name" value="alpha/beta hydrolase"/>
    <property type="match status" value="1"/>
</dbReference>
<reference evidence="3 4" key="1">
    <citation type="submission" date="2024-10" db="EMBL/GenBank/DDBJ databases">
        <title>Updated reference genomes for cyclostephanoid diatoms.</title>
        <authorList>
            <person name="Roberts W.R."/>
            <person name="Alverson A.J."/>
        </authorList>
    </citation>
    <scope>NUCLEOTIDE SEQUENCE [LARGE SCALE GENOMIC DNA]</scope>
    <source>
        <strain evidence="3 4">AJA228-03</strain>
    </source>
</reference>
<evidence type="ECO:0000259" key="2">
    <source>
        <dbReference type="Pfam" id="PF05057"/>
    </source>
</evidence>
<feature type="compositionally biased region" description="Basic residues" evidence="1">
    <location>
        <begin position="155"/>
        <end position="164"/>
    </location>
</feature>
<sequence>MRTSHLTSPPSSSTSSSSSSSSYHHHRISFPSLGVALLLLPIVATMAADAATTFATRRIEASFLLPPTVRPPGGLPRVRSTSSYVRRVGMTRDRPSSGGMMSSHHVTSLFASTSSSSSSIIDHDHHDDDYDSNGRSSSMSDASVNETTMGDKGGKSRRRSRRSRRRRVAILLCPAQFCVPADYADLLDEIRTRVETITTSTTTTTSDDNDDNDAGMRMEIVASRVAPLPRTEWIKVAMQLPTMDFLRANLNARTTLRWYFDAMEVALMELFAEAAGMDVYDDDDDDDDLEICIIGHSIGGWIARAYLGGLSASSTSVHRLARARVTSFITLGTPHACPDTALFDQTRGLLREVTCHPGCSSLSLSMNGNVDITCVCGSGVRGRVLTTRFEEFLAATSYLPLIGRIGDDVVGDGIVPMELSCMDAPARNVEIRECSITGDAVRHAHVLPTPWNLIDGNAPSWKLPEDILWYGSPGVLGQWLKYI</sequence>
<feature type="compositionally biased region" description="Low complexity" evidence="1">
    <location>
        <begin position="7"/>
        <end position="22"/>
    </location>
</feature>
<accession>A0ABD3RCA2</accession>
<feature type="domain" description="DUF676" evidence="2">
    <location>
        <begin position="286"/>
        <end position="335"/>
    </location>
</feature>
<dbReference type="AlphaFoldDB" id="A0ABD3RCA2"/>
<evidence type="ECO:0000313" key="4">
    <source>
        <dbReference type="Proteomes" id="UP001530377"/>
    </source>
</evidence>
<organism evidence="3 4">
    <name type="scientific">Cyclostephanos tholiformis</name>
    <dbReference type="NCBI Taxonomy" id="382380"/>
    <lineage>
        <taxon>Eukaryota</taxon>
        <taxon>Sar</taxon>
        <taxon>Stramenopiles</taxon>
        <taxon>Ochrophyta</taxon>
        <taxon>Bacillariophyta</taxon>
        <taxon>Coscinodiscophyceae</taxon>
        <taxon>Thalassiosirophycidae</taxon>
        <taxon>Stephanodiscales</taxon>
        <taxon>Stephanodiscaceae</taxon>
        <taxon>Cyclostephanos</taxon>
    </lineage>
</organism>
<evidence type="ECO:0000313" key="3">
    <source>
        <dbReference type="EMBL" id="KAL3810610.1"/>
    </source>
</evidence>
<dbReference type="PANTHER" id="PTHR47909">
    <property type="entry name" value="ALPHA/BETA-HYDROLASES SUPERFAMILY PROTEIN"/>
    <property type="match status" value="1"/>
</dbReference>
<dbReference type="InterPro" id="IPR007751">
    <property type="entry name" value="DUF676_lipase-like"/>
</dbReference>
<feature type="compositionally biased region" description="Polar residues" evidence="1">
    <location>
        <begin position="133"/>
        <end position="148"/>
    </location>
</feature>
<name>A0ABD3RCA2_9STRA</name>
<feature type="region of interest" description="Disordered" evidence="1">
    <location>
        <begin position="1"/>
        <end position="23"/>
    </location>
</feature>
<keyword evidence="4" id="KW-1185">Reference proteome</keyword>
<dbReference type="InterPro" id="IPR029058">
    <property type="entry name" value="AB_hydrolase_fold"/>
</dbReference>
<dbReference type="SUPFAM" id="SSF53474">
    <property type="entry name" value="alpha/beta-Hydrolases"/>
    <property type="match status" value="1"/>
</dbReference>
<proteinExistence type="predicted"/>
<evidence type="ECO:0000256" key="1">
    <source>
        <dbReference type="SAM" id="MobiDB-lite"/>
    </source>
</evidence>